<name>A0ABP7PP55_9ACTN</name>
<dbReference type="PROSITE" id="PS01124">
    <property type="entry name" value="HTH_ARAC_FAMILY_2"/>
    <property type="match status" value="1"/>
</dbReference>
<evidence type="ECO:0000256" key="4">
    <source>
        <dbReference type="SAM" id="MobiDB-lite"/>
    </source>
</evidence>
<evidence type="ECO:0000256" key="3">
    <source>
        <dbReference type="ARBA" id="ARBA00023163"/>
    </source>
</evidence>
<dbReference type="EMBL" id="BAAAZW010000011">
    <property type="protein sequence ID" value="GAA3968947.1"/>
    <property type="molecule type" value="Genomic_DNA"/>
</dbReference>
<evidence type="ECO:0000313" key="7">
    <source>
        <dbReference type="Proteomes" id="UP001418444"/>
    </source>
</evidence>
<dbReference type="InterPro" id="IPR018060">
    <property type="entry name" value="HTH_AraC"/>
</dbReference>
<feature type="domain" description="HTH araC/xylS-type" evidence="5">
    <location>
        <begin position="254"/>
        <end position="353"/>
    </location>
</feature>
<dbReference type="SMART" id="SM00342">
    <property type="entry name" value="HTH_ARAC"/>
    <property type="match status" value="1"/>
</dbReference>
<organism evidence="6 7">
    <name type="scientific">Gordonia caeni</name>
    <dbReference type="NCBI Taxonomy" id="1007097"/>
    <lineage>
        <taxon>Bacteria</taxon>
        <taxon>Bacillati</taxon>
        <taxon>Actinomycetota</taxon>
        <taxon>Actinomycetes</taxon>
        <taxon>Mycobacteriales</taxon>
        <taxon>Gordoniaceae</taxon>
        <taxon>Gordonia</taxon>
    </lineage>
</organism>
<gene>
    <name evidence="6" type="ORF">GCM10022231_32560</name>
</gene>
<proteinExistence type="predicted"/>
<dbReference type="Gene3D" id="1.10.10.60">
    <property type="entry name" value="Homeodomain-like"/>
    <property type="match status" value="1"/>
</dbReference>
<feature type="compositionally biased region" description="Low complexity" evidence="4">
    <location>
        <begin position="8"/>
        <end position="27"/>
    </location>
</feature>
<comment type="caution">
    <text evidence="6">The sequence shown here is derived from an EMBL/GenBank/DDBJ whole genome shotgun (WGS) entry which is preliminary data.</text>
</comment>
<dbReference type="Pfam" id="PF12833">
    <property type="entry name" value="HTH_18"/>
    <property type="match status" value="1"/>
</dbReference>
<evidence type="ECO:0000256" key="2">
    <source>
        <dbReference type="ARBA" id="ARBA00023125"/>
    </source>
</evidence>
<feature type="region of interest" description="Disordered" evidence="4">
    <location>
        <begin position="1"/>
        <end position="27"/>
    </location>
</feature>
<accession>A0ABP7PP55</accession>
<dbReference type="InterPro" id="IPR009057">
    <property type="entry name" value="Homeodomain-like_sf"/>
</dbReference>
<evidence type="ECO:0000256" key="1">
    <source>
        <dbReference type="ARBA" id="ARBA00023015"/>
    </source>
</evidence>
<dbReference type="InterPro" id="IPR050204">
    <property type="entry name" value="AraC_XylS_family_regulators"/>
</dbReference>
<keyword evidence="3" id="KW-0804">Transcription</keyword>
<keyword evidence="1" id="KW-0805">Transcription regulation</keyword>
<reference evidence="7" key="1">
    <citation type="journal article" date="2019" name="Int. J. Syst. Evol. Microbiol.">
        <title>The Global Catalogue of Microorganisms (GCM) 10K type strain sequencing project: providing services to taxonomists for standard genome sequencing and annotation.</title>
        <authorList>
            <consortium name="The Broad Institute Genomics Platform"/>
            <consortium name="The Broad Institute Genome Sequencing Center for Infectious Disease"/>
            <person name="Wu L."/>
            <person name="Ma J."/>
        </authorList>
    </citation>
    <scope>NUCLEOTIDE SEQUENCE [LARGE SCALE GENOMIC DNA]</scope>
    <source>
        <strain evidence="7">JCM 16923</strain>
    </source>
</reference>
<dbReference type="SUPFAM" id="SSF46689">
    <property type="entry name" value="Homeodomain-like"/>
    <property type="match status" value="1"/>
</dbReference>
<keyword evidence="2" id="KW-0238">DNA-binding</keyword>
<keyword evidence="7" id="KW-1185">Reference proteome</keyword>
<dbReference type="Proteomes" id="UP001418444">
    <property type="component" value="Unassembled WGS sequence"/>
</dbReference>
<protein>
    <recommendedName>
        <fullName evidence="5">HTH araC/xylS-type domain-containing protein</fullName>
    </recommendedName>
</protein>
<dbReference type="PANTHER" id="PTHR46796:SF6">
    <property type="entry name" value="ARAC SUBFAMILY"/>
    <property type="match status" value="1"/>
</dbReference>
<sequence length="367" mass="39763">MLPPVTETTRGTTARGTATRGTAGSTAGALDDRTVAAWRERLSMIAGAPVGDPDLHLVGREAIDLYRLDQDVQTIEPDEFEVYMYTSKLSMISSSFAALRSPVTLSRSEALTRARPSDELVVGTVIDHATTRIERGNRRIQYRPGELILTGNATSYVQLSDNPVDSVGVVIPRRLLGKRRAAIERSWQPFVSGSLLARATASFITSFAVPTATGVGPKPSTETELAAVDLIVSALGELTGISSSLTDNPIFVREAVVDVIERRYADPEFGVDSIAAELHLSRRQAYRYFEDSGQSLAARIADRRIQAALELLRAEPRTPIGNVARRSGFTSVATFRNRFRAKVGIGPTECRALLLSGQPIPPLATED</sequence>
<evidence type="ECO:0000259" key="5">
    <source>
        <dbReference type="PROSITE" id="PS01124"/>
    </source>
</evidence>
<dbReference type="PANTHER" id="PTHR46796">
    <property type="entry name" value="HTH-TYPE TRANSCRIPTIONAL ACTIVATOR RHAS-RELATED"/>
    <property type="match status" value="1"/>
</dbReference>
<evidence type="ECO:0000313" key="6">
    <source>
        <dbReference type="EMBL" id="GAA3968947.1"/>
    </source>
</evidence>